<sequence>MEEQNTPYQLPPPGRIQAPAKRVPSTKFLILYLFFGAFGIMFGYATVAVGLMAREEYLVTRGAAGTPGTVTITEKVSGTRGKSTCHGSFRPDAGGRGSTDVEVQSDGPCKRGKTARAYLNNESAYVAGENQNDWMTIFFMGPFLGTGALGFVGIAVLGVRHERNLRKQARSATAPSHPEKIPYPDARPPRHP</sequence>
<dbReference type="Proteomes" id="UP000183413">
    <property type="component" value="Unassembled WGS sequence"/>
</dbReference>
<feature type="transmembrane region" description="Helical" evidence="2">
    <location>
        <begin position="137"/>
        <end position="159"/>
    </location>
</feature>
<keyword evidence="2" id="KW-1133">Transmembrane helix</keyword>
<dbReference type="EMBL" id="FOVH01000028">
    <property type="protein sequence ID" value="SFQ36395.1"/>
    <property type="molecule type" value="Genomic_DNA"/>
</dbReference>
<dbReference type="RefSeq" id="WP_021594477.1">
    <property type="nucleotide sequence ID" value="NZ_CP083237.1"/>
</dbReference>
<gene>
    <name evidence="3" type="ORF">SAMN04489713_12892</name>
</gene>
<evidence type="ECO:0000256" key="1">
    <source>
        <dbReference type="SAM" id="MobiDB-lite"/>
    </source>
</evidence>
<dbReference type="GeneID" id="99649077"/>
<dbReference type="AlphaFoldDB" id="A0A1I5XWU3"/>
<dbReference type="InParanoid" id="A0A1I5XWU3"/>
<keyword evidence="2" id="KW-0472">Membrane</keyword>
<proteinExistence type="predicted"/>
<dbReference type="STRING" id="1993.SAMN04489713_12892"/>
<evidence type="ECO:0000313" key="3">
    <source>
        <dbReference type="EMBL" id="SFQ36395.1"/>
    </source>
</evidence>
<organism evidence="3 4">
    <name type="scientific">Actinomadura madurae</name>
    <dbReference type="NCBI Taxonomy" id="1993"/>
    <lineage>
        <taxon>Bacteria</taxon>
        <taxon>Bacillati</taxon>
        <taxon>Actinomycetota</taxon>
        <taxon>Actinomycetes</taxon>
        <taxon>Streptosporangiales</taxon>
        <taxon>Thermomonosporaceae</taxon>
        <taxon>Actinomadura</taxon>
    </lineage>
</organism>
<dbReference type="OrthoDB" id="3526581at2"/>
<name>A0A1I5XWU3_9ACTN</name>
<keyword evidence="4" id="KW-1185">Reference proteome</keyword>
<evidence type="ECO:0000256" key="2">
    <source>
        <dbReference type="SAM" id="Phobius"/>
    </source>
</evidence>
<evidence type="ECO:0008006" key="5">
    <source>
        <dbReference type="Google" id="ProtNLM"/>
    </source>
</evidence>
<accession>A0A1I5XWU3</accession>
<reference evidence="3 4" key="1">
    <citation type="submission" date="2016-10" db="EMBL/GenBank/DDBJ databases">
        <authorList>
            <person name="de Groot N.N."/>
        </authorList>
    </citation>
    <scope>NUCLEOTIDE SEQUENCE [LARGE SCALE GENOMIC DNA]</scope>
    <source>
        <strain evidence="3 4">DSM 43067</strain>
    </source>
</reference>
<keyword evidence="2" id="KW-0812">Transmembrane</keyword>
<feature type="transmembrane region" description="Helical" evidence="2">
    <location>
        <begin position="29"/>
        <end position="53"/>
    </location>
</feature>
<protein>
    <recommendedName>
        <fullName evidence="5">DUF3592 domain-containing protein</fullName>
    </recommendedName>
</protein>
<feature type="region of interest" description="Disordered" evidence="1">
    <location>
        <begin position="167"/>
        <end position="192"/>
    </location>
</feature>
<evidence type="ECO:0000313" key="4">
    <source>
        <dbReference type="Proteomes" id="UP000183413"/>
    </source>
</evidence>
<feature type="region of interest" description="Disordered" evidence="1">
    <location>
        <begin position="81"/>
        <end position="107"/>
    </location>
</feature>